<reference evidence="1" key="1">
    <citation type="journal article" date="2015" name="Nature">
        <title>Complex archaea that bridge the gap between prokaryotes and eukaryotes.</title>
        <authorList>
            <person name="Spang A."/>
            <person name="Saw J.H."/>
            <person name="Jorgensen S.L."/>
            <person name="Zaremba-Niedzwiedzka K."/>
            <person name="Martijn J."/>
            <person name="Lind A.E."/>
            <person name="van Eijk R."/>
            <person name="Schleper C."/>
            <person name="Guy L."/>
            <person name="Ettema T.J."/>
        </authorList>
    </citation>
    <scope>NUCLEOTIDE SEQUENCE</scope>
</reference>
<gene>
    <name evidence="1" type="ORF">LCGC14_1963560</name>
</gene>
<organism evidence="1">
    <name type="scientific">marine sediment metagenome</name>
    <dbReference type="NCBI Taxonomy" id="412755"/>
    <lineage>
        <taxon>unclassified sequences</taxon>
        <taxon>metagenomes</taxon>
        <taxon>ecological metagenomes</taxon>
    </lineage>
</organism>
<sequence>MRNRETLCRAEYSRAYHRDNKDKIRAKSKIYRNLNKERIKNQDLIYGRANRDKKNTQAQKYRTANKEEIKLRGKAYYEKNKKNISIKSKVYYVANREKIKNRHGNNKGKRNTYQKIYRKRDEIKLKVNTSNSIRNLYIKTRRVENGKLLSDIL</sequence>
<protein>
    <submittedName>
        <fullName evidence="1">Uncharacterized protein</fullName>
    </submittedName>
</protein>
<evidence type="ECO:0000313" key="1">
    <source>
        <dbReference type="EMBL" id="KKL84550.1"/>
    </source>
</evidence>
<proteinExistence type="predicted"/>
<dbReference type="EMBL" id="LAZR01021668">
    <property type="protein sequence ID" value="KKL84550.1"/>
    <property type="molecule type" value="Genomic_DNA"/>
</dbReference>
<comment type="caution">
    <text evidence="1">The sequence shown here is derived from an EMBL/GenBank/DDBJ whole genome shotgun (WGS) entry which is preliminary data.</text>
</comment>
<name>A0A0F9HS78_9ZZZZ</name>
<dbReference type="AlphaFoldDB" id="A0A0F9HS78"/>
<accession>A0A0F9HS78</accession>